<evidence type="ECO:0000256" key="1">
    <source>
        <dbReference type="ARBA" id="ARBA00006464"/>
    </source>
</evidence>
<keyword evidence="4" id="KW-0808">Transferase</keyword>
<evidence type="ECO:0000313" key="5">
    <source>
        <dbReference type="Proteomes" id="UP000823914"/>
    </source>
</evidence>
<reference evidence="4" key="2">
    <citation type="submission" date="2021-04" db="EMBL/GenBank/DDBJ databases">
        <authorList>
            <person name="Gilroy R."/>
        </authorList>
    </citation>
    <scope>NUCLEOTIDE SEQUENCE</scope>
    <source>
        <strain evidence="4">Gambia15-2214</strain>
    </source>
</reference>
<protein>
    <submittedName>
        <fullName evidence="4">Sugar transferase</fullName>
    </submittedName>
</protein>
<evidence type="ECO:0000259" key="3">
    <source>
        <dbReference type="Pfam" id="PF02397"/>
    </source>
</evidence>
<dbReference type="Pfam" id="PF02397">
    <property type="entry name" value="Bac_transf"/>
    <property type="match status" value="1"/>
</dbReference>
<gene>
    <name evidence="4" type="ORF">IAA16_04950</name>
</gene>
<sequence length="222" mass="25608">MIRFFDILFSGVAIIILLPFMIPIMIALKLTGEHYIFYQQERIGKGGKPFYILKFATMLKDSPNMPGGVLTQKNDPRILPMGKFLRKTKINELPQLVNIFIGQMSFIGPRPQAKQHYDLYSIEVKQAIDKIPPGLSGIGSLVFRDEEDMLSRISVDRNLFHDTVIAPYKGELEVWFSKNRNLKNYFKLIFMTVDAVLHPDSKKWRTAFKDLPPVPSELEQYI</sequence>
<comment type="caution">
    <text evidence="4">The sequence shown here is derived from an EMBL/GenBank/DDBJ whole genome shotgun (WGS) entry which is preliminary data.</text>
</comment>
<organism evidence="4 5">
    <name type="scientific">Candidatus Treponema excrementipullorum</name>
    <dbReference type="NCBI Taxonomy" id="2838768"/>
    <lineage>
        <taxon>Bacteria</taxon>
        <taxon>Pseudomonadati</taxon>
        <taxon>Spirochaetota</taxon>
        <taxon>Spirochaetia</taxon>
        <taxon>Spirochaetales</taxon>
        <taxon>Treponemataceae</taxon>
        <taxon>Treponema</taxon>
    </lineage>
</organism>
<dbReference type="AlphaFoldDB" id="A0A9E2L1B3"/>
<dbReference type="EMBL" id="JAHLFV010000116">
    <property type="protein sequence ID" value="MBU3849895.1"/>
    <property type="molecule type" value="Genomic_DNA"/>
</dbReference>
<proteinExistence type="inferred from homology"/>
<comment type="similarity">
    <text evidence="1">Belongs to the bacterial sugar transferase family.</text>
</comment>
<dbReference type="Proteomes" id="UP000823914">
    <property type="component" value="Unassembled WGS sequence"/>
</dbReference>
<dbReference type="PANTHER" id="PTHR30576">
    <property type="entry name" value="COLANIC BIOSYNTHESIS UDP-GLUCOSE LIPID CARRIER TRANSFERASE"/>
    <property type="match status" value="1"/>
</dbReference>
<name>A0A9E2L1B3_9SPIR</name>
<keyword evidence="2" id="KW-0812">Transmembrane</keyword>
<keyword evidence="2" id="KW-1133">Transmembrane helix</keyword>
<keyword evidence="2" id="KW-0472">Membrane</keyword>
<dbReference type="GO" id="GO:0016780">
    <property type="term" value="F:phosphotransferase activity, for other substituted phosphate groups"/>
    <property type="evidence" value="ECO:0007669"/>
    <property type="project" value="TreeGrafter"/>
</dbReference>
<dbReference type="PANTHER" id="PTHR30576:SF20">
    <property type="entry name" value="QUINOVOSAMINEPHOSPHOTRANSFERAE-RELATED"/>
    <property type="match status" value="1"/>
</dbReference>
<evidence type="ECO:0000313" key="4">
    <source>
        <dbReference type="EMBL" id="MBU3849895.1"/>
    </source>
</evidence>
<accession>A0A9E2L1B3</accession>
<feature type="transmembrane region" description="Helical" evidence="2">
    <location>
        <begin position="7"/>
        <end position="28"/>
    </location>
</feature>
<reference evidence="4" key="1">
    <citation type="journal article" date="2021" name="PeerJ">
        <title>Extensive microbial diversity within the chicken gut microbiome revealed by metagenomics and culture.</title>
        <authorList>
            <person name="Gilroy R."/>
            <person name="Ravi A."/>
            <person name="Getino M."/>
            <person name="Pursley I."/>
            <person name="Horton D.L."/>
            <person name="Alikhan N.F."/>
            <person name="Baker D."/>
            <person name="Gharbi K."/>
            <person name="Hall N."/>
            <person name="Watson M."/>
            <person name="Adriaenssens E.M."/>
            <person name="Foster-Nyarko E."/>
            <person name="Jarju S."/>
            <person name="Secka A."/>
            <person name="Antonio M."/>
            <person name="Oren A."/>
            <person name="Chaudhuri R.R."/>
            <person name="La Ragione R."/>
            <person name="Hildebrand F."/>
            <person name="Pallen M.J."/>
        </authorList>
    </citation>
    <scope>NUCLEOTIDE SEQUENCE</scope>
    <source>
        <strain evidence="4">Gambia15-2214</strain>
    </source>
</reference>
<evidence type="ECO:0000256" key="2">
    <source>
        <dbReference type="SAM" id="Phobius"/>
    </source>
</evidence>
<feature type="domain" description="Bacterial sugar transferase" evidence="3">
    <location>
        <begin position="3"/>
        <end position="197"/>
    </location>
</feature>
<dbReference type="InterPro" id="IPR003362">
    <property type="entry name" value="Bact_transf"/>
</dbReference>